<dbReference type="SMART" id="SM00360">
    <property type="entry name" value="RRM"/>
    <property type="match status" value="1"/>
</dbReference>
<dbReference type="InterPro" id="IPR035967">
    <property type="entry name" value="SWAP/Surp_sf"/>
</dbReference>
<dbReference type="GO" id="GO:0003723">
    <property type="term" value="F:RNA binding"/>
    <property type="evidence" value="ECO:0007669"/>
    <property type="project" value="UniProtKB-UniRule"/>
</dbReference>
<keyword evidence="8" id="KW-1185">Reference proteome</keyword>
<dbReference type="SMART" id="SM00648">
    <property type="entry name" value="SWAP"/>
    <property type="match status" value="1"/>
</dbReference>
<feature type="region of interest" description="Disordered" evidence="3">
    <location>
        <begin position="728"/>
        <end position="758"/>
    </location>
</feature>
<dbReference type="GO" id="GO:0005634">
    <property type="term" value="C:nucleus"/>
    <property type="evidence" value="ECO:0007669"/>
    <property type="project" value="TreeGrafter"/>
</dbReference>
<feature type="region of interest" description="Disordered" evidence="3">
    <location>
        <begin position="118"/>
        <end position="146"/>
    </location>
</feature>
<dbReference type="InterPro" id="IPR051485">
    <property type="entry name" value="SR-CTD_assoc_factor"/>
</dbReference>
<protein>
    <recommendedName>
        <fullName evidence="9">RRM domain-containing protein</fullName>
    </recommendedName>
</protein>
<evidence type="ECO:0008006" key="9">
    <source>
        <dbReference type="Google" id="ProtNLM"/>
    </source>
</evidence>
<dbReference type="PROSITE" id="PS50128">
    <property type="entry name" value="SURP"/>
    <property type="match status" value="1"/>
</dbReference>
<feature type="compositionally biased region" description="Acidic residues" evidence="3">
    <location>
        <begin position="728"/>
        <end position="739"/>
    </location>
</feature>
<dbReference type="AlphaFoldDB" id="A0AA39HDU4"/>
<evidence type="ECO:0000259" key="4">
    <source>
        <dbReference type="PROSITE" id="PS50102"/>
    </source>
</evidence>
<dbReference type="InterPro" id="IPR000061">
    <property type="entry name" value="Surp"/>
</dbReference>
<dbReference type="InterPro" id="IPR013170">
    <property type="entry name" value="mRNA_splic_Cwf21_dom"/>
</dbReference>
<dbReference type="GO" id="GO:0006396">
    <property type="term" value="P:RNA processing"/>
    <property type="evidence" value="ECO:0007669"/>
    <property type="project" value="InterPro"/>
</dbReference>
<gene>
    <name evidence="7" type="ORF">QR680_017235</name>
</gene>
<evidence type="ECO:0000313" key="7">
    <source>
        <dbReference type="EMBL" id="KAK0404002.1"/>
    </source>
</evidence>
<dbReference type="Proteomes" id="UP001175271">
    <property type="component" value="Unassembled WGS sequence"/>
</dbReference>
<proteinExistence type="predicted"/>
<dbReference type="SUPFAM" id="SSF48464">
    <property type="entry name" value="ENTH/VHS domain"/>
    <property type="match status" value="1"/>
</dbReference>
<feature type="domain" description="SURP motif" evidence="5">
    <location>
        <begin position="374"/>
        <end position="417"/>
    </location>
</feature>
<evidence type="ECO:0000259" key="5">
    <source>
        <dbReference type="PROSITE" id="PS50128"/>
    </source>
</evidence>
<dbReference type="Gene3D" id="1.10.10.790">
    <property type="entry name" value="Surp module"/>
    <property type="match status" value="1"/>
</dbReference>
<evidence type="ECO:0000259" key="6">
    <source>
        <dbReference type="PROSITE" id="PS51391"/>
    </source>
</evidence>
<evidence type="ECO:0000256" key="3">
    <source>
        <dbReference type="SAM" id="MobiDB-lite"/>
    </source>
</evidence>
<dbReference type="InterPro" id="IPR012677">
    <property type="entry name" value="Nucleotide-bd_a/b_plait_sf"/>
</dbReference>
<accession>A0AA39HDU4</accession>
<evidence type="ECO:0000256" key="2">
    <source>
        <dbReference type="PROSITE-ProRule" id="PRU00176"/>
    </source>
</evidence>
<dbReference type="Pfam" id="PF08312">
    <property type="entry name" value="cwf21"/>
    <property type="match status" value="1"/>
</dbReference>
<dbReference type="Gene3D" id="1.25.40.90">
    <property type="match status" value="1"/>
</dbReference>
<feature type="compositionally biased region" description="Basic residues" evidence="3">
    <location>
        <begin position="822"/>
        <end position="849"/>
    </location>
</feature>
<feature type="compositionally biased region" description="Basic and acidic residues" evidence="3">
    <location>
        <begin position="479"/>
        <end position="507"/>
    </location>
</feature>
<feature type="region of interest" description="Disordered" evidence="3">
    <location>
        <begin position="659"/>
        <end position="686"/>
    </location>
</feature>
<dbReference type="InterPro" id="IPR000504">
    <property type="entry name" value="RRM_dom"/>
</dbReference>
<feature type="region of interest" description="Disordered" evidence="3">
    <location>
        <begin position="479"/>
        <end position="508"/>
    </location>
</feature>
<dbReference type="Pfam" id="PF04818">
    <property type="entry name" value="CID"/>
    <property type="match status" value="1"/>
</dbReference>
<reference evidence="7" key="1">
    <citation type="submission" date="2023-06" db="EMBL/GenBank/DDBJ databases">
        <title>Genomic analysis of the entomopathogenic nematode Steinernema hermaphroditum.</title>
        <authorList>
            <person name="Schwarz E.M."/>
            <person name="Heppert J.K."/>
            <person name="Baniya A."/>
            <person name="Schwartz H.T."/>
            <person name="Tan C.-H."/>
            <person name="Antoshechkin I."/>
            <person name="Sternberg P.W."/>
            <person name="Goodrich-Blair H."/>
            <person name="Dillman A.R."/>
        </authorList>
    </citation>
    <scope>NUCLEOTIDE SEQUENCE</scope>
    <source>
        <strain evidence="7">PS9179</strain>
        <tissue evidence="7">Whole animal</tissue>
    </source>
</reference>
<feature type="compositionally biased region" description="Basic and acidic residues" evidence="3">
    <location>
        <begin position="743"/>
        <end position="758"/>
    </location>
</feature>
<feature type="compositionally biased region" description="Acidic residues" evidence="3">
    <location>
        <begin position="666"/>
        <end position="686"/>
    </location>
</feature>
<dbReference type="PROSITE" id="PS51391">
    <property type="entry name" value="CID"/>
    <property type="match status" value="1"/>
</dbReference>
<dbReference type="Pfam" id="PF01805">
    <property type="entry name" value="Surp"/>
    <property type="match status" value="1"/>
</dbReference>
<feature type="domain" description="CID" evidence="6">
    <location>
        <begin position="507"/>
        <end position="652"/>
    </location>
</feature>
<dbReference type="PANTHER" id="PTHR23140:SF0">
    <property type="entry name" value="U2 SNRNP-ASSOCIATED SURP MOTIF-CONTAINING PROTEIN"/>
    <property type="match status" value="1"/>
</dbReference>
<dbReference type="SMART" id="SM00582">
    <property type="entry name" value="RPR"/>
    <property type="match status" value="1"/>
</dbReference>
<feature type="compositionally biased region" description="Polar residues" evidence="3">
    <location>
        <begin position="134"/>
        <end position="144"/>
    </location>
</feature>
<comment type="caution">
    <text evidence="7">The sequence shown here is derived from an EMBL/GenBank/DDBJ whole genome shotgun (WGS) entry which is preliminary data.</text>
</comment>
<keyword evidence="1 2" id="KW-0694">RNA-binding</keyword>
<dbReference type="Pfam" id="PF00076">
    <property type="entry name" value="RRM_1"/>
    <property type="match status" value="1"/>
</dbReference>
<name>A0AA39HDU4_9BILA</name>
<dbReference type="SUPFAM" id="SSF109905">
    <property type="entry name" value="Surp module (SWAP domain)"/>
    <property type="match status" value="1"/>
</dbReference>
<feature type="compositionally biased region" description="Basic and acidic residues" evidence="3">
    <location>
        <begin position="850"/>
        <end position="872"/>
    </location>
</feature>
<dbReference type="PROSITE" id="PS50102">
    <property type="entry name" value="RRM"/>
    <property type="match status" value="1"/>
</dbReference>
<feature type="compositionally biased region" description="Basic residues" evidence="3">
    <location>
        <begin position="873"/>
        <end position="884"/>
    </location>
</feature>
<evidence type="ECO:0000256" key="1">
    <source>
        <dbReference type="ARBA" id="ARBA00022884"/>
    </source>
</evidence>
<dbReference type="InterPro" id="IPR008942">
    <property type="entry name" value="ENTH_VHS"/>
</dbReference>
<dbReference type="EMBL" id="JAUCMV010000004">
    <property type="protein sequence ID" value="KAK0404002.1"/>
    <property type="molecule type" value="Genomic_DNA"/>
</dbReference>
<dbReference type="Gene3D" id="3.30.70.330">
    <property type="match status" value="1"/>
</dbReference>
<organism evidence="7 8">
    <name type="scientific">Steinernema hermaphroditum</name>
    <dbReference type="NCBI Taxonomy" id="289476"/>
    <lineage>
        <taxon>Eukaryota</taxon>
        <taxon>Metazoa</taxon>
        <taxon>Ecdysozoa</taxon>
        <taxon>Nematoda</taxon>
        <taxon>Chromadorea</taxon>
        <taxon>Rhabditida</taxon>
        <taxon>Tylenchina</taxon>
        <taxon>Panagrolaimomorpha</taxon>
        <taxon>Strongyloidoidea</taxon>
        <taxon>Steinernematidae</taxon>
        <taxon>Steinernema</taxon>
    </lineage>
</organism>
<dbReference type="InterPro" id="IPR035979">
    <property type="entry name" value="RBD_domain_sf"/>
</dbReference>
<dbReference type="PANTHER" id="PTHR23140">
    <property type="entry name" value="RNA PROCESSING PROTEIN LD23810P"/>
    <property type="match status" value="1"/>
</dbReference>
<evidence type="ECO:0000313" key="8">
    <source>
        <dbReference type="Proteomes" id="UP001175271"/>
    </source>
</evidence>
<dbReference type="SUPFAM" id="SSF54928">
    <property type="entry name" value="RNA-binding domain, RBD"/>
    <property type="match status" value="1"/>
</dbReference>
<dbReference type="SMART" id="SM01115">
    <property type="entry name" value="cwf21"/>
    <property type="match status" value="1"/>
</dbReference>
<sequence>MERNRKKRQEQEAEEQKRLNEALSEFRETFEDTSFRPNKAFVRGDVVNAPKPVAAAPSKPSPMAAIAFGLKPAGGPQALSKSGLSNSALEQAKKVAQERARKFMSEAVARGAALGSTPVALTAAPRPNRPPKPGTSTKQTSKGKSNLEEFREELKMLQEAREHRKGLRQQLQQQLGVDEQAINKMVPLETFPTGGTGEFDNDPFTTNLYLSNLPLDIEMDDLFRTFGTYGPLASAKILYPRPDEERRREYLCGFVAYMSRTDAERAMNAMQRYNLKGNDIRVSFAKPVNLPPQPYYVPPALSEFLVPDPPTGLPFNAKPDPEDLRKFLQKYERLPPLNMMLPTNHPELTEDYFKMISRAIVRVVIPTERPLLILIHRTVEYVIRTGPEFERQLILRERGNPLFRFLCELHHPAHVYYRWKLFSMLQGDTPSKWRTERFRMFKNGSWWDPPPSENLLAAMPPKLYHTAFRQPVDYTALKRKEERTTERKRHRSEEREDETKRTRRGELTDTEETELGNILYDLKPEKKTIAEAMVWCIEHAECAKEIVECIYDSFAERNAPLHRTISRLYLVADIIANSAVNVRGAFYYRQHFQDRLLSICSMLHKVHSQIDARMKAEQFKQRVMLCFRVWEDNSVYPSTELIKMQNVFFGLYKESDYAEPKSSKAEEEEDIDGAPLPENEDIDGAPLDEEDDVADVFRNKLTSEQAVPTHLGSQKPNVSSKWDALDEDIDGVPMDEDSGEGTRSVERGTEGETTVEKDDRRRMLLRDVELKVVRYQEELEAENSPNIHGLLSVYRSKLLRGMEEQLVEADRPADSSVSPCRKEKKERRRRSRSRSRGRRSRSPRRRSRSRDRERRGYSRRDDRNLSRDDRRPSGRHRSPDRRRY</sequence>
<feature type="region of interest" description="Disordered" evidence="3">
    <location>
        <begin position="806"/>
        <end position="884"/>
    </location>
</feature>
<feature type="domain" description="RRM" evidence="4">
    <location>
        <begin position="206"/>
        <end position="287"/>
    </location>
</feature>
<dbReference type="InterPro" id="IPR006569">
    <property type="entry name" value="CID_dom"/>
</dbReference>